<gene>
    <name evidence="3" type="ORF">TTHERM_00881460</name>
</gene>
<organism evidence="3 4">
    <name type="scientific">Tetrahymena thermophila (strain SB210)</name>
    <dbReference type="NCBI Taxonomy" id="312017"/>
    <lineage>
        <taxon>Eukaryota</taxon>
        <taxon>Sar</taxon>
        <taxon>Alveolata</taxon>
        <taxon>Ciliophora</taxon>
        <taxon>Intramacronucleata</taxon>
        <taxon>Oligohymenophorea</taxon>
        <taxon>Hymenostomatida</taxon>
        <taxon>Tetrahymenina</taxon>
        <taxon>Tetrahymenidae</taxon>
        <taxon>Tetrahymena</taxon>
    </lineage>
</organism>
<dbReference type="GeneID" id="7839568"/>
<accession>Q23GZ2</accession>
<proteinExistence type="predicted"/>
<evidence type="ECO:0000256" key="2">
    <source>
        <dbReference type="SAM" id="MobiDB-lite"/>
    </source>
</evidence>
<evidence type="ECO:0000313" key="4">
    <source>
        <dbReference type="Proteomes" id="UP000009168"/>
    </source>
</evidence>
<keyword evidence="4" id="KW-1185">Reference proteome</keyword>
<feature type="region of interest" description="Disordered" evidence="2">
    <location>
        <begin position="366"/>
        <end position="387"/>
    </location>
</feature>
<sequence length="667" mass="79728">MIIQAQNNILKALQKRKCLFQNSFKLKRQNPFLQLNSQLTLKQLNNQIKYNQINIVSTQLMTKKQEYQELIASKKKKEKDRYGIFKINDIDELFELSRNRRLNLSLNDYVSIFLRVTELRLDSTLKSLYGLSEIQKKIEKEIQKADEEEPSIGRLSLCLSRSKLCEDINFWIILSDHILANRFDCDYDEVYAAMLGFNGVKQYCQHEWQIELIEKVYMKLEIALIHHLKMQKYNIKSLRLICDVMFQNGRFTPDFLKEIEYLLNYQLMEASNNFGSNESLMSNSQIKEEILFPQYGVKYNDQLLQLLSSFAYFFSKSNFDSLLLFNFTTFYVTECIKRQHIFEKLIQKRKLELETQKAEEIMSKLNEENIKTDEQQQNNSTKKDQNQKEEILEELINPLSLDGSGLASLLYFWDFMLIKNPQLILPNEIRSWLLIEIQQEDRIYDLEDLNILYKNLDLLHFSEVDKAKFYFFLEKKLFDVDSKTQQIMIEHIKEYLEIRSGLSYASQEEEEEQQSQQNSQNKEQILKEAEEDLRQISKPVYSFLDNICQELLFTFSPYSVYYFLHHIDQYEQIKYFPNFLNKLPEYVLLNIEKYEFDEICYFVLMCYQNQDILDEMSTTSFWSNIYLIKEHIKSIAFSRGFKLDPSSYFCQLLHKIDMAEFFQGGEQ</sequence>
<dbReference type="EMBL" id="GG662702">
    <property type="protein sequence ID" value="EAR95855.2"/>
    <property type="molecule type" value="Genomic_DNA"/>
</dbReference>
<dbReference type="InParanoid" id="Q23GZ2"/>
<dbReference type="KEGG" id="tet:TTHERM_00881460"/>
<keyword evidence="1" id="KW-0175">Coiled coil</keyword>
<protein>
    <submittedName>
        <fullName evidence="3">Uncharacterized protein</fullName>
    </submittedName>
</protein>
<dbReference type="HOGENOM" id="CLU_281520_0_0_1"/>
<dbReference type="AlphaFoldDB" id="Q23GZ2"/>
<evidence type="ECO:0000313" key="3">
    <source>
        <dbReference type="EMBL" id="EAR95855.2"/>
    </source>
</evidence>
<reference evidence="4" key="1">
    <citation type="journal article" date="2006" name="PLoS Biol.">
        <title>Macronuclear genome sequence of the ciliate Tetrahymena thermophila, a model eukaryote.</title>
        <authorList>
            <person name="Eisen J.A."/>
            <person name="Coyne R.S."/>
            <person name="Wu M."/>
            <person name="Wu D."/>
            <person name="Thiagarajan M."/>
            <person name="Wortman J.R."/>
            <person name="Badger J.H."/>
            <person name="Ren Q."/>
            <person name="Amedeo P."/>
            <person name="Jones K.M."/>
            <person name="Tallon L.J."/>
            <person name="Delcher A.L."/>
            <person name="Salzberg S.L."/>
            <person name="Silva J.C."/>
            <person name="Haas B.J."/>
            <person name="Majoros W.H."/>
            <person name="Farzad M."/>
            <person name="Carlton J.M."/>
            <person name="Smith R.K. Jr."/>
            <person name="Garg J."/>
            <person name="Pearlman R.E."/>
            <person name="Karrer K.M."/>
            <person name="Sun L."/>
            <person name="Manning G."/>
            <person name="Elde N.C."/>
            <person name="Turkewitz A.P."/>
            <person name="Asai D.J."/>
            <person name="Wilkes D.E."/>
            <person name="Wang Y."/>
            <person name="Cai H."/>
            <person name="Collins K."/>
            <person name="Stewart B.A."/>
            <person name="Lee S.R."/>
            <person name="Wilamowska K."/>
            <person name="Weinberg Z."/>
            <person name="Ruzzo W.L."/>
            <person name="Wloga D."/>
            <person name="Gaertig J."/>
            <person name="Frankel J."/>
            <person name="Tsao C.-C."/>
            <person name="Gorovsky M.A."/>
            <person name="Keeling P.J."/>
            <person name="Waller R.F."/>
            <person name="Patron N.J."/>
            <person name="Cherry J.M."/>
            <person name="Stover N.A."/>
            <person name="Krieger C.J."/>
            <person name="del Toro C."/>
            <person name="Ryder H.F."/>
            <person name="Williamson S.C."/>
            <person name="Barbeau R.A."/>
            <person name="Hamilton E.P."/>
            <person name="Orias E."/>
        </authorList>
    </citation>
    <scope>NUCLEOTIDE SEQUENCE [LARGE SCALE GENOMIC DNA]</scope>
    <source>
        <strain evidence="4">SB210</strain>
    </source>
</reference>
<evidence type="ECO:0000256" key="1">
    <source>
        <dbReference type="SAM" id="Coils"/>
    </source>
</evidence>
<dbReference type="Proteomes" id="UP000009168">
    <property type="component" value="Unassembled WGS sequence"/>
</dbReference>
<feature type="coiled-coil region" evidence="1">
    <location>
        <begin position="504"/>
        <end position="532"/>
    </location>
</feature>
<name>Q23GZ2_TETTS</name>
<dbReference type="RefSeq" id="XP_001016100.2">
    <property type="nucleotide sequence ID" value="XM_001016100.2"/>
</dbReference>